<dbReference type="AlphaFoldDB" id="A0A1G5RJ59"/>
<keyword evidence="3" id="KW-0547">Nucleotide-binding</keyword>
<dbReference type="Pfam" id="PF02661">
    <property type="entry name" value="Fic"/>
    <property type="match status" value="1"/>
</dbReference>
<evidence type="ECO:0000256" key="3">
    <source>
        <dbReference type="ARBA" id="ARBA00022741"/>
    </source>
</evidence>
<dbReference type="GO" id="GO:0051302">
    <property type="term" value="P:regulation of cell division"/>
    <property type="evidence" value="ECO:0007669"/>
    <property type="project" value="TreeGrafter"/>
</dbReference>
<accession>A0A1G5RJ59</accession>
<evidence type="ECO:0000313" key="10">
    <source>
        <dbReference type="EMBL" id="SCZ73411.1"/>
    </source>
</evidence>
<evidence type="ECO:0000256" key="6">
    <source>
        <dbReference type="ARBA" id="ARBA00047939"/>
    </source>
</evidence>
<evidence type="ECO:0000259" key="9">
    <source>
        <dbReference type="PROSITE" id="PS51459"/>
    </source>
</evidence>
<evidence type="ECO:0000256" key="5">
    <source>
        <dbReference type="ARBA" id="ARBA00034531"/>
    </source>
</evidence>
<comment type="catalytic activity">
    <reaction evidence="7">
        <text>L-tyrosyl-[protein] + ATP = O-(5'-adenylyl)-L-tyrosyl-[protein] + diphosphate</text>
        <dbReference type="Rhea" id="RHEA:54288"/>
        <dbReference type="Rhea" id="RHEA-COMP:10136"/>
        <dbReference type="Rhea" id="RHEA-COMP:13846"/>
        <dbReference type="ChEBI" id="CHEBI:30616"/>
        <dbReference type="ChEBI" id="CHEBI:33019"/>
        <dbReference type="ChEBI" id="CHEBI:46858"/>
        <dbReference type="ChEBI" id="CHEBI:83624"/>
        <dbReference type="EC" id="2.7.7.108"/>
    </reaction>
</comment>
<organism evidence="10 11">
    <name type="scientific">Epibacterium ulvae</name>
    <dbReference type="NCBI Taxonomy" id="1156985"/>
    <lineage>
        <taxon>Bacteria</taxon>
        <taxon>Pseudomonadati</taxon>
        <taxon>Pseudomonadota</taxon>
        <taxon>Alphaproteobacteria</taxon>
        <taxon>Rhodobacterales</taxon>
        <taxon>Roseobacteraceae</taxon>
        <taxon>Epibacterium</taxon>
    </lineage>
</organism>
<evidence type="ECO:0000256" key="7">
    <source>
        <dbReference type="ARBA" id="ARBA00048696"/>
    </source>
</evidence>
<evidence type="ECO:0000313" key="11">
    <source>
        <dbReference type="Proteomes" id="UP000198767"/>
    </source>
</evidence>
<dbReference type="STRING" id="1156985.SAMN04488118_11718"/>
<dbReference type="OrthoDB" id="9813719at2"/>
<dbReference type="EMBL" id="FMWG01000017">
    <property type="protein sequence ID" value="SCZ73411.1"/>
    <property type="molecule type" value="Genomic_DNA"/>
</dbReference>
<keyword evidence="1" id="KW-0808">Transferase</keyword>
<keyword evidence="4" id="KW-0067">ATP-binding</keyword>
<evidence type="ECO:0000256" key="4">
    <source>
        <dbReference type="ARBA" id="ARBA00022840"/>
    </source>
</evidence>
<dbReference type="InterPro" id="IPR036597">
    <property type="entry name" value="Fido-like_dom_sf"/>
</dbReference>
<dbReference type="RefSeq" id="WP_090221074.1">
    <property type="nucleotide sequence ID" value="NZ_FMWG01000017.1"/>
</dbReference>
<name>A0A1G5RJ59_9RHOB</name>
<dbReference type="GO" id="GO:0005524">
    <property type="term" value="F:ATP binding"/>
    <property type="evidence" value="ECO:0007669"/>
    <property type="project" value="UniProtKB-KW"/>
</dbReference>
<dbReference type="PROSITE" id="PS51459">
    <property type="entry name" value="FIDO"/>
    <property type="match status" value="1"/>
</dbReference>
<dbReference type="PANTHER" id="PTHR39560">
    <property type="entry name" value="PROTEIN ADENYLYLTRANSFERASE FIC-RELATED"/>
    <property type="match status" value="1"/>
</dbReference>
<keyword evidence="2" id="KW-0548">Nucleotidyltransferase</keyword>
<feature type="compositionally biased region" description="Basic and acidic residues" evidence="8">
    <location>
        <begin position="285"/>
        <end position="297"/>
    </location>
</feature>
<evidence type="ECO:0000256" key="2">
    <source>
        <dbReference type="ARBA" id="ARBA00022695"/>
    </source>
</evidence>
<dbReference type="PANTHER" id="PTHR39560:SF1">
    <property type="entry name" value="PROTEIN ADENYLYLTRANSFERASE FIC-RELATED"/>
    <property type="match status" value="1"/>
</dbReference>
<dbReference type="Proteomes" id="UP000198767">
    <property type="component" value="Unassembled WGS sequence"/>
</dbReference>
<sequence>MISDPYLYPGTSVLRNYRGLTDHEKLSKFERRETASAINDLRKNPVDGDFDYAHLREIHRRIFDKVYPFAGETRLIDMSKSEPALNGASVNYSYADDITKHTALHLKAMNGRDWSNLRDMNQPEKMETFAKDVAELWRIHPFREGNTRTTMTFMAQFAHERGFSLDRDLFARNAEFTRKALVVATYDHPEHLTRILTDSRNIMLGRETDMATRIAGWAETRDPELKGAASKLALVEAELRHAGVGDKDRQTVRGHAAHSLAREVLHGKVYEVEKLAARSIQRPEQAQEKAPDRGRGR</sequence>
<evidence type="ECO:0000256" key="8">
    <source>
        <dbReference type="SAM" id="MobiDB-lite"/>
    </source>
</evidence>
<feature type="region of interest" description="Disordered" evidence="8">
    <location>
        <begin position="277"/>
        <end position="297"/>
    </location>
</feature>
<dbReference type="InterPro" id="IPR003812">
    <property type="entry name" value="Fido"/>
</dbReference>
<dbReference type="Gene3D" id="1.10.3290.10">
    <property type="entry name" value="Fido-like domain"/>
    <property type="match status" value="1"/>
</dbReference>
<dbReference type="SUPFAM" id="SSF140931">
    <property type="entry name" value="Fic-like"/>
    <property type="match status" value="1"/>
</dbReference>
<protein>
    <recommendedName>
        <fullName evidence="5">protein adenylyltransferase</fullName>
        <ecNumber evidence="5">2.7.7.108</ecNumber>
    </recommendedName>
</protein>
<reference evidence="10 11" key="1">
    <citation type="submission" date="2016-10" db="EMBL/GenBank/DDBJ databases">
        <authorList>
            <person name="de Groot N.N."/>
        </authorList>
    </citation>
    <scope>NUCLEOTIDE SEQUENCE [LARGE SCALE GENOMIC DNA]</scope>
    <source>
        <strain evidence="10 11">U95</strain>
    </source>
</reference>
<dbReference type="EC" id="2.7.7.108" evidence="5"/>
<proteinExistence type="predicted"/>
<gene>
    <name evidence="10" type="ORF">SAMN04488118_11718</name>
</gene>
<feature type="domain" description="Fido" evidence="9">
    <location>
        <begin position="50"/>
        <end position="198"/>
    </location>
</feature>
<keyword evidence="11" id="KW-1185">Reference proteome</keyword>
<dbReference type="GO" id="GO:0070733">
    <property type="term" value="F:AMPylase activity"/>
    <property type="evidence" value="ECO:0007669"/>
    <property type="project" value="UniProtKB-EC"/>
</dbReference>
<comment type="catalytic activity">
    <reaction evidence="6">
        <text>L-threonyl-[protein] + ATP = 3-O-(5'-adenylyl)-L-threonyl-[protein] + diphosphate</text>
        <dbReference type="Rhea" id="RHEA:54292"/>
        <dbReference type="Rhea" id="RHEA-COMP:11060"/>
        <dbReference type="Rhea" id="RHEA-COMP:13847"/>
        <dbReference type="ChEBI" id="CHEBI:30013"/>
        <dbReference type="ChEBI" id="CHEBI:30616"/>
        <dbReference type="ChEBI" id="CHEBI:33019"/>
        <dbReference type="ChEBI" id="CHEBI:138113"/>
        <dbReference type="EC" id="2.7.7.108"/>
    </reaction>
</comment>
<evidence type="ECO:0000256" key="1">
    <source>
        <dbReference type="ARBA" id="ARBA00022679"/>
    </source>
</evidence>